<evidence type="ECO:0000256" key="5">
    <source>
        <dbReference type="ARBA" id="ARBA00023002"/>
    </source>
</evidence>
<evidence type="ECO:0000259" key="6">
    <source>
        <dbReference type="Pfam" id="PF00732"/>
    </source>
</evidence>
<feature type="domain" description="Glucose-methanol-choline oxidoreductase N-terminal" evidence="6">
    <location>
        <begin position="78"/>
        <end position="311"/>
    </location>
</feature>
<evidence type="ECO:0000256" key="1">
    <source>
        <dbReference type="ARBA" id="ARBA00001974"/>
    </source>
</evidence>
<evidence type="ECO:0000256" key="4">
    <source>
        <dbReference type="ARBA" id="ARBA00022827"/>
    </source>
</evidence>
<dbReference type="Pfam" id="PF05199">
    <property type="entry name" value="GMC_oxred_C"/>
    <property type="match status" value="1"/>
</dbReference>
<dbReference type="OrthoDB" id="9787779at2"/>
<comment type="caution">
    <text evidence="8">The sequence shown here is derived from an EMBL/GenBank/DDBJ whole genome shotgun (WGS) entry which is preliminary data.</text>
</comment>
<keyword evidence="4" id="KW-0274">FAD</keyword>
<sequence>MHYDVCIVGAGVGGGALALSLAETGKKILLLNRLGSLPREAANWDPEALFVDGKYKADETWTDAQTGETFNPGMWYWLGGNTKVYGSALLRLRPEDFEELQTLDGLSPAWPLAYEDLAPYYDRAEALYHVHGKRGSDPFEPPAPGGFPHGPIEHAPRIAEVARGLQASGVQAFELPMGVKMSEENPGSGPFILRETFEAMGHAAFDGYPDLLHLKCDAEVATVKPAAAFDNVTLVTGADVTRLVTDASGRTVTAVEATVEGEAQTFTADTFALCAGAVNSAALLLRSASEQHPEGLANASGAVGRHFMRHVTSKFYTVASGTPNPTQFQKTLAVNDFYFGVPGDPEWESTPLGHIHLMGKHAWWQIKQDLAEGTFSDDELRQIAAHSVDWWVQGEDLPLAENRITLGPDGGIQLAYTETNRAAQEKLMDVLEQALRASGFDRFIRVPMPLGVVNHQCGTCRMGEDPATSVVDVTGKAHDLDNLYIADASVFPSSGATNPTLTIVANALRVADHLREACGLA</sequence>
<comment type="similarity">
    <text evidence="2">Belongs to the GMC oxidoreductase family.</text>
</comment>
<evidence type="ECO:0000259" key="7">
    <source>
        <dbReference type="Pfam" id="PF05199"/>
    </source>
</evidence>
<dbReference type="AlphaFoldDB" id="A0A259TYY3"/>
<dbReference type="InterPro" id="IPR000172">
    <property type="entry name" value="GMC_OxRdtase_N"/>
</dbReference>
<keyword evidence="3" id="KW-0285">Flavoprotein</keyword>
<proteinExistence type="inferred from homology"/>
<dbReference type="GO" id="GO:0050660">
    <property type="term" value="F:flavin adenine dinucleotide binding"/>
    <property type="evidence" value="ECO:0007669"/>
    <property type="project" value="InterPro"/>
</dbReference>
<protein>
    <recommendedName>
        <fullName evidence="10">Dehydrogenase</fullName>
    </recommendedName>
</protein>
<name>A0A259TYY3_9BACT</name>
<dbReference type="PANTHER" id="PTHR42784">
    <property type="entry name" value="PYRANOSE 2-OXIDASE"/>
    <property type="match status" value="1"/>
</dbReference>
<organism evidence="8 9">
    <name type="scientific">Rubricoccus marinus</name>
    <dbReference type="NCBI Taxonomy" id="716817"/>
    <lineage>
        <taxon>Bacteria</taxon>
        <taxon>Pseudomonadati</taxon>
        <taxon>Rhodothermota</taxon>
        <taxon>Rhodothermia</taxon>
        <taxon>Rhodothermales</taxon>
        <taxon>Rubricoccaceae</taxon>
        <taxon>Rubricoccus</taxon>
    </lineage>
</organism>
<dbReference type="GO" id="GO:0016614">
    <property type="term" value="F:oxidoreductase activity, acting on CH-OH group of donors"/>
    <property type="evidence" value="ECO:0007669"/>
    <property type="project" value="InterPro"/>
</dbReference>
<dbReference type="InterPro" id="IPR051473">
    <property type="entry name" value="P2Ox-like"/>
</dbReference>
<feature type="domain" description="Glucose-methanol-choline oxidoreductase C-terminal" evidence="7">
    <location>
        <begin position="452"/>
        <end position="507"/>
    </location>
</feature>
<keyword evidence="9" id="KW-1185">Reference proteome</keyword>
<dbReference type="InterPro" id="IPR007867">
    <property type="entry name" value="GMC_OxRtase_C"/>
</dbReference>
<dbReference type="Gene3D" id="3.50.50.60">
    <property type="entry name" value="FAD/NAD(P)-binding domain"/>
    <property type="match status" value="2"/>
</dbReference>
<dbReference type="Proteomes" id="UP000216446">
    <property type="component" value="Unassembled WGS sequence"/>
</dbReference>
<dbReference type="RefSeq" id="WP_094547758.1">
    <property type="nucleotide sequence ID" value="NZ_MQWB01000001.1"/>
</dbReference>
<dbReference type="PANTHER" id="PTHR42784:SF1">
    <property type="entry name" value="PYRANOSE 2-OXIDASE"/>
    <property type="match status" value="1"/>
</dbReference>
<evidence type="ECO:0000313" key="8">
    <source>
        <dbReference type="EMBL" id="OZC02962.1"/>
    </source>
</evidence>
<evidence type="ECO:0000256" key="2">
    <source>
        <dbReference type="ARBA" id="ARBA00010790"/>
    </source>
</evidence>
<evidence type="ECO:0000313" key="9">
    <source>
        <dbReference type="Proteomes" id="UP000216446"/>
    </source>
</evidence>
<keyword evidence="5" id="KW-0560">Oxidoreductase</keyword>
<dbReference type="EMBL" id="MQWB01000001">
    <property type="protein sequence ID" value="OZC02962.1"/>
    <property type="molecule type" value="Genomic_DNA"/>
</dbReference>
<dbReference type="InParanoid" id="A0A259TYY3"/>
<evidence type="ECO:0008006" key="10">
    <source>
        <dbReference type="Google" id="ProtNLM"/>
    </source>
</evidence>
<gene>
    <name evidence="8" type="ORF">BSZ36_08255</name>
</gene>
<reference evidence="8 9" key="1">
    <citation type="submission" date="2016-11" db="EMBL/GenBank/DDBJ databases">
        <title>Study of marine rhodopsin-containing bacteria.</title>
        <authorList>
            <person name="Yoshizawa S."/>
            <person name="Kumagai Y."/>
            <person name="Kogure K."/>
        </authorList>
    </citation>
    <scope>NUCLEOTIDE SEQUENCE [LARGE SCALE GENOMIC DNA]</scope>
    <source>
        <strain evidence="8 9">SG-29</strain>
    </source>
</reference>
<dbReference type="Pfam" id="PF00732">
    <property type="entry name" value="GMC_oxred_N"/>
    <property type="match status" value="1"/>
</dbReference>
<comment type="cofactor">
    <cofactor evidence="1">
        <name>FAD</name>
        <dbReference type="ChEBI" id="CHEBI:57692"/>
    </cofactor>
</comment>
<evidence type="ECO:0000256" key="3">
    <source>
        <dbReference type="ARBA" id="ARBA00022630"/>
    </source>
</evidence>
<dbReference type="InterPro" id="IPR036188">
    <property type="entry name" value="FAD/NAD-bd_sf"/>
</dbReference>
<dbReference type="SUPFAM" id="SSF51905">
    <property type="entry name" value="FAD/NAD(P)-binding domain"/>
    <property type="match status" value="1"/>
</dbReference>
<accession>A0A259TYY3</accession>